<keyword evidence="3" id="KW-1185">Reference proteome</keyword>
<gene>
    <name evidence="2" type="ORF">HU200_015079</name>
</gene>
<evidence type="ECO:0000313" key="3">
    <source>
        <dbReference type="Proteomes" id="UP000636709"/>
    </source>
</evidence>
<protein>
    <recommendedName>
        <fullName evidence="1">Reverse transcriptase zinc-binding domain-containing protein</fullName>
    </recommendedName>
</protein>
<sequence>MFNNSIEVSLGNWHLALFWMDRWLGSASPKSTAPELCKLIKPAIKRSMTVAQALANRTWTRNIRGCLSITAIREFIQLWHATDQCVLQLTVEDTICWKWSASATYSARSAYRAFFEGSTRFAAAKPLWKAWAPLKVKFTIWLALRGRLWTSDRRYRHGLQDSPICSLCSQEPETCNHLFLECSYSKQIWHWVAMKLGLHPHLAAGRTATLLDWWLQSRRRWGNGAQKGFDSTILLVTWRIWKLRNNCVFRSTSLTVAEAFQGVCDEAEQWVQAGAKNLAEIGWLGTPIT</sequence>
<comment type="caution">
    <text evidence="2">The sequence shown here is derived from an EMBL/GenBank/DDBJ whole genome shotgun (WGS) entry which is preliminary data.</text>
</comment>
<evidence type="ECO:0000259" key="1">
    <source>
        <dbReference type="Pfam" id="PF13966"/>
    </source>
</evidence>
<dbReference type="EMBL" id="JACEFO010001603">
    <property type="protein sequence ID" value="KAF8732743.1"/>
    <property type="molecule type" value="Genomic_DNA"/>
</dbReference>
<dbReference type="Proteomes" id="UP000636709">
    <property type="component" value="Unassembled WGS sequence"/>
</dbReference>
<evidence type="ECO:0000313" key="2">
    <source>
        <dbReference type="EMBL" id="KAF8732743.1"/>
    </source>
</evidence>
<dbReference type="Pfam" id="PF13966">
    <property type="entry name" value="zf-RVT"/>
    <property type="match status" value="1"/>
</dbReference>
<name>A0A835F9D8_9POAL</name>
<dbReference type="PANTHER" id="PTHR36617">
    <property type="entry name" value="PROTEIN, PUTATIVE-RELATED"/>
    <property type="match status" value="1"/>
</dbReference>
<organism evidence="2 3">
    <name type="scientific">Digitaria exilis</name>
    <dbReference type="NCBI Taxonomy" id="1010633"/>
    <lineage>
        <taxon>Eukaryota</taxon>
        <taxon>Viridiplantae</taxon>
        <taxon>Streptophyta</taxon>
        <taxon>Embryophyta</taxon>
        <taxon>Tracheophyta</taxon>
        <taxon>Spermatophyta</taxon>
        <taxon>Magnoliopsida</taxon>
        <taxon>Liliopsida</taxon>
        <taxon>Poales</taxon>
        <taxon>Poaceae</taxon>
        <taxon>PACMAD clade</taxon>
        <taxon>Panicoideae</taxon>
        <taxon>Panicodae</taxon>
        <taxon>Paniceae</taxon>
        <taxon>Anthephorinae</taxon>
        <taxon>Digitaria</taxon>
    </lineage>
</organism>
<reference evidence="2" key="1">
    <citation type="submission" date="2020-07" db="EMBL/GenBank/DDBJ databases">
        <title>Genome sequence and genetic diversity analysis of an under-domesticated orphan crop, white fonio (Digitaria exilis).</title>
        <authorList>
            <person name="Bennetzen J.L."/>
            <person name="Chen S."/>
            <person name="Ma X."/>
            <person name="Wang X."/>
            <person name="Yssel A.E.J."/>
            <person name="Chaluvadi S.R."/>
            <person name="Johnson M."/>
            <person name="Gangashetty P."/>
            <person name="Hamidou F."/>
            <person name="Sanogo M.D."/>
            <person name="Zwaenepoel A."/>
            <person name="Wallace J."/>
            <person name="Van De Peer Y."/>
            <person name="Van Deynze A."/>
        </authorList>
    </citation>
    <scope>NUCLEOTIDE SEQUENCE</scope>
    <source>
        <tissue evidence="2">Leaves</tissue>
    </source>
</reference>
<dbReference type="AlphaFoldDB" id="A0A835F9D8"/>
<dbReference type="PANTHER" id="PTHR36617:SF17">
    <property type="entry name" value="OS01G0114800 PROTEIN"/>
    <property type="match status" value="1"/>
</dbReference>
<feature type="domain" description="Reverse transcriptase zinc-binding" evidence="1">
    <location>
        <begin position="105"/>
        <end position="189"/>
    </location>
</feature>
<dbReference type="InterPro" id="IPR026960">
    <property type="entry name" value="RVT-Znf"/>
</dbReference>
<proteinExistence type="predicted"/>
<dbReference type="OrthoDB" id="787056at2759"/>
<accession>A0A835F9D8</accession>